<evidence type="ECO:0000256" key="2">
    <source>
        <dbReference type="ARBA" id="ARBA00022618"/>
    </source>
</evidence>
<name>A0A9F2R348_PYTBI</name>
<evidence type="ECO:0000313" key="11">
    <source>
        <dbReference type="RefSeq" id="XP_007434337.1"/>
    </source>
</evidence>
<keyword evidence="2 8" id="KW-0132">Cell division</keyword>
<dbReference type="PANTHER" id="PTHR32123:SF9">
    <property type="entry name" value="PROTEIN SPINDLY"/>
    <property type="match status" value="1"/>
</dbReference>
<keyword evidence="4 8" id="KW-0995">Kinetochore</keyword>
<dbReference type="InterPro" id="IPR028593">
    <property type="entry name" value="SPDLY_chordates"/>
</dbReference>
<dbReference type="GO" id="GO:0000132">
    <property type="term" value="P:establishment of mitotic spindle orientation"/>
    <property type="evidence" value="ECO:0007669"/>
    <property type="project" value="TreeGrafter"/>
</dbReference>
<dbReference type="GO" id="GO:0051301">
    <property type="term" value="P:cell division"/>
    <property type="evidence" value="ECO:0007669"/>
    <property type="project" value="UniProtKB-KW"/>
</dbReference>
<dbReference type="GO" id="GO:0034501">
    <property type="term" value="P:protein localization to kinetochore"/>
    <property type="evidence" value="ECO:0007669"/>
    <property type="project" value="UniProtKB-UniRule"/>
</dbReference>
<evidence type="ECO:0000256" key="6">
    <source>
        <dbReference type="ARBA" id="ARBA00023306"/>
    </source>
</evidence>
<feature type="compositionally biased region" description="Polar residues" evidence="9">
    <location>
        <begin position="532"/>
        <end position="550"/>
    </location>
</feature>
<feature type="coiled-coil region" evidence="8">
    <location>
        <begin position="101"/>
        <end position="135"/>
    </location>
</feature>
<dbReference type="GO" id="GO:0007094">
    <property type="term" value="P:mitotic spindle assembly checkpoint signaling"/>
    <property type="evidence" value="ECO:0007669"/>
    <property type="project" value="InterPro"/>
</dbReference>
<protein>
    <recommendedName>
        <fullName evidence="8">Protein Spindly</fullName>
    </recommendedName>
    <alternativeName>
        <fullName evidence="8">Coiled-coil domain-containing protein 99</fullName>
    </alternativeName>
    <alternativeName>
        <fullName evidence="8">Spindle apparatus coiled-coil domain-containing protein 1</fullName>
    </alternativeName>
</protein>
<evidence type="ECO:0000256" key="8">
    <source>
        <dbReference type="HAMAP-Rule" id="MF_03041"/>
    </source>
</evidence>
<evidence type="ECO:0000313" key="10">
    <source>
        <dbReference type="Proteomes" id="UP000695026"/>
    </source>
</evidence>
<dbReference type="GO" id="GO:0000940">
    <property type="term" value="C:outer kinetochore"/>
    <property type="evidence" value="ECO:0007669"/>
    <property type="project" value="UniProtKB-UniRule"/>
</dbReference>
<dbReference type="PANTHER" id="PTHR32123">
    <property type="entry name" value="BICD FAMILY-LIKE CARGO ADAPTER"/>
    <property type="match status" value="1"/>
</dbReference>
<keyword evidence="10" id="KW-1185">Reference proteome</keyword>
<accession>A0A9F2R348</accession>
<evidence type="ECO:0000256" key="5">
    <source>
        <dbReference type="ARBA" id="ARBA00023054"/>
    </source>
</evidence>
<dbReference type="Proteomes" id="UP000695026">
    <property type="component" value="Unplaced"/>
</dbReference>
<dbReference type="GO" id="GO:0007080">
    <property type="term" value="P:mitotic metaphase chromosome alignment"/>
    <property type="evidence" value="ECO:0007669"/>
    <property type="project" value="TreeGrafter"/>
</dbReference>
<dbReference type="RefSeq" id="XP_007434337.1">
    <property type="nucleotide sequence ID" value="XM_007434275.3"/>
</dbReference>
<keyword evidence="3 8" id="KW-0498">Mitosis</keyword>
<evidence type="ECO:0000256" key="1">
    <source>
        <dbReference type="ARBA" id="ARBA00022454"/>
    </source>
</evidence>
<dbReference type="KEGG" id="pbi:103064140"/>
<dbReference type="HAMAP" id="MF_03041">
    <property type="entry name" value="SPDLY"/>
    <property type="match status" value="1"/>
</dbReference>
<feature type="coiled-coil region" evidence="8">
    <location>
        <begin position="165"/>
        <end position="287"/>
    </location>
</feature>
<dbReference type="OrthoDB" id="2121607at2759"/>
<feature type="coiled-coil region" evidence="8">
    <location>
        <begin position="8"/>
        <end position="56"/>
    </location>
</feature>
<keyword evidence="1 8" id="KW-0158">Chromosome</keyword>
<evidence type="ECO:0000256" key="3">
    <source>
        <dbReference type="ARBA" id="ARBA00022776"/>
    </source>
</evidence>
<comment type="similarity">
    <text evidence="8">Belongs to the Spindly family.</text>
</comment>
<keyword evidence="6 8" id="KW-0131">Cell cycle</keyword>
<evidence type="ECO:0000256" key="9">
    <source>
        <dbReference type="SAM" id="MobiDB-lite"/>
    </source>
</evidence>
<feature type="region of interest" description="Disordered" evidence="9">
    <location>
        <begin position="532"/>
        <end position="575"/>
    </location>
</feature>
<comment type="subcellular location">
    <subcellularLocation>
        <location evidence="8">Chromosome</location>
        <location evidence="8">Centromere</location>
        <location evidence="8">Kinetochore</location>
    </subcellularLocation>
</comment>
<dbReference type="GeneID" id="103064140"/>
<dbReference type="GO" id="GO:0043515">
    <property type="term" value="F:kinetochore binding"/>
    <property type="evidence" value="ECO:0007669"/>
    <property type="project" value="UniProtKB-UniRule"/>
</dbReference>
<dbReference type="InterPro" id="IPR051149">
    <property type="entry name" value="Spindly/BICDR_Dynein_Adapter"/>
</dbReference>
<dbReference type="Gene3D" id="1.10.287.1490">
    <property type="match status" value="1"/>
</dbReference>
<reference evidence="11" key="1">
    <citation type="submission" date="2023-09" db="UniProtKB">
        <authorList>
            <consortium name="RefSeq"/>
        </authorList>
    </citation>
    <scope>IDENTIFICATION</scope>
    <source>
        <tissue evidence="11 12">Liver</tissue>
    </source>
</reference>
<keyword evidence="7 8" id="KW-0137">Centromere</keyword>
<dbReference type="AlphaFoldDB" id="A0A9F2R348"/>
<feature type="coiled-coil region" evidence="8">
    <location>
        <begin position="318"/>
        <end position="441"/>
    </location>
</feature>
<keyword evidence="5 8" id="KW-0175">Coiled coil</keyword>
<gene>
    <name evidence="8 11 12" type="primary">SPDL1</name>
    <name evidence="8" type="synonym">CCDC99</name>
</gene>
<evidence type="ECO:0000313" key="12">
    <source>
        <dbReference type="RefSeq" id="XP_025026312.1"/>
    </source>
</evidence>
<evidence type="ECO:0000256" key="4">
    <source>
        <dbReference type="ARBA" id="ARBA00022838"/>
    </source>
</evidence>
<dbReference type="OMA" id="KQHAFTK"/>
<sequence length="598" mass="69050">METDGDIISHLRCQLKEAEEERRKAAEYGLKLVESENLLQNRLDEMQNEMVTITENFEQEKYTLQREVELKNRMLGSLNLECEALKQQQNVQLDALCRQLETLHGREINELKNKVEKLKAELDEALLSEKQLKHKVDHLKDVIASKSEELRIMSERVQETMSSEVLSLQLELLSLEEGKADLEDKLHDLQYSKEQLELGNSNLMNRVARLEEEKEEKEKDLVSFCNALEKAREVNRDLQVQLDHALQQALDFPNQGNSLFAEVEDRRVEMERQLISMKVKYQLLQKQHTFTREQLQRIKLQMATLLRMKGSQGKHDQLERLQSMLQQKNGEIEELLMKVKQLEKSMKVSENSRELKPSNASEYAEFEGGYYVDLLQMKLENSDKEKENLKNELSLQRMKALFESQRVLEMERKLFVNEKQLEACQSENINLRVLLDELKIKYEPEELMGDLISLKKVARDGPSDSLNIRNSVCESSCSPSQNKKVTKETKAALKTSLQVMSVNVVPLPPIEQSDQPGKKTVKIEEKDFDQTAINKKTGNDTGLLQTTRLTSDPGLKTEENHPGAAEDISKCKKKAKKNPYPITYVSSKQNLETQCTQQ</sequence>
<dbReference type="RefSeq" id="XP_025026312.1">
    <property type="nucleotide sequence ID" value="XM_025170544.1"/>
</dbReference>
<organism evidence="11">
    <name type="scientific">Python bivittatus</name>
    <name type="common">Burmese python</name>
    <name type="synonym">Python molurus bivittatus</name>
    <dbReference type="NCBI Taxonomy" id="176946"/>
    <lineage>
        <taxon>Eukaryota</taxon>
        <taxon>Metazoa</taxon>
        <taxon>Chordata</taxon>
        <taxon>Craniata</taxon>
        <taxon>Vertebrata</taxon>
        <taxon>Euteleostomi</taxon>
        <taxon>Lepidosauria</taxon>
        <taxon>Squamata</taxon>
        <taxon>Bifurcata</taxon>
        <taxon>Unidentata</taxon>
        <taxon>Episquamata</taxon>
        <taxon>Toxicofera</taxon>
        <taxon>Serpentes</taxon>
        <taxon>Henophidia</taxon>
        <taxon>Pythonidae</taxon>
        <taxon>Python</taxon>
    </lineage>
</organism>
<dbReference type="CTD" id="54908"/>
<comment type="function">
    <text evidence="8">Required for the localization of dynein and dynactin to the mitotic kintochore. Dynein is believed to control the initial lateral interaction between the kinetochore and spindle microtubules and to facilitate the subsequent formation of end-on kinetochore-microtubule attachments mediated by the NDC80 complex.</text>
</comment>
<proteinExistence type="inferred from homology"/>
<evidence type="ECO:0000256" key="7">
    <source>
        <dbReference type="ARBA" id="ARBA00023328"/>
    </source>
</evidence>
<dbReference type="GO" id="GO:0000922">
    <property type="term" value="C:spindle pole"/>
    <property type="evidence" value="ECO:0007669"/>
    <property type="project" value="TreeGrafter"/>
</dbReference>